<dbReference type="Pfam" id="PF04564">
    <property type="entry name" value="U-box"/>
    <property type="match status" value="1"/>
</dbReference>
<keyword evidence="2" id="KW-0812">Transmembrane</keyword>
<protein>
    <recommendedName>
        <fullName evidence="3">U-box domain-containing protein</fullName>
    </recommendedName>
</protein>
<dbReference type="AlphaFoldDB" id="A0A7S2WRM8"/>
<evidence type="ECO:0000259" key="3">
    <source>
        <dbReference type="SMART" id="SM00504"/>
    </source>
</evidence>
<keyword evidence="2" id="KW-1133">Transmembrane helix</keyword>
<organism evidence="4">
    <name type="scientific">Rhizochromulina marina</name>
    <dbReference type="NCBI Taxonomy" id="1034831"/>
    <lineage>
        <taxon>Eukaryota</taxon>
        <taxon>Sar</taxon>
        <taxon>Stramenopiles</taxon>
        <taxon>Ochrophyta</taxon>
        <taxon>Dictyochophyceae</taxon>
        <taxon>Rhizochromulinales</taxon>
        <taxon>Rhizochromulina</taxon>
    </lineage>
</organism>
<evidence type="ECO:0000313" key="4">
    <source>
        <dbReference type="EMBL" id="CAD9703618.1"/>
    </source>
</evidence>
<feature type="compositionally biased region" description="Basic residues" evidence="1">
    <location>
        <begin position="608"/>
        <end position="618"/>
    </location>
</feature>
<proteinExistence type="predicted"/>
<dbReference type="InterPro" id="IPR013083">
    <property type="entry name" value="Znf_RING/FYVE/PHD"/>
</dbReference>
<dbReference type="GO" id="GO:0004842">
    <property type="term" value="F:ubiquitin-protein transferase activity"/>
    <property type="evidence" value="ECO:0007669"/>
    <property type="project" value="InterPro"/>
</dbReference>
<evidence type="ECO:0000256" key="1">
    <source>
        <dbReference type="SAM" id="MobiDB-lite"/>
    </source>
</evidence>
<reference evidence="4" key="1">
    <citation type="submission" date="2021-01" db="EMBL/GenBank/DDBJ databases">
        <authorList>
            <person name="Corre E."/>
            <person name="Pelletier E."/>
            <person name="Niang G."/>
            <person name="Scheremetjew M."/>
            <person name="Finn R."/>
            <person name="Kale V."/>
            <person name="Holt S."/>
            <person name="Cochrane G."/>
            <person name="Meng A."/>
            <person name="Brown T."/>
            <person name="Cohen L."/>
        </authorList>
    </citation>
    <scope>NUCLEOTIDE SEQUENCE</scope>
    <source>
        <strain evidence="4">CCMP1243</strain>
    </source>
</reference>
<feature type="compositionally biased region" description="Polar residues" evidence="1">
    <location>
        <begin position="592"/>
        <end position="607"/>
    </location>
</feature>
<feature type="transmembrane region" description="Helical" evidence="2">
    <location>
        <begin position="18"/>
        <end position="37"/>
    </location>
</feature>
<gene>
    <name evidence="4" type="ORF">RMAR1173_LOCUS16146</name>
</gene>
<dbReference type="SUPFAM" id="SSF57850">
    <property type="entry name" value="RING/U-box"/>
    <property type="match status" value="1"/>
</dbReference>
<dbReference type="GO" id="GO:0016567">
    <property type="term" value="P:protein ubiquitination"/>
    <property type="evidence" value="ECO:0007669"/>
    <property type="project" value="InterPro"/>
</dbReference>
<accession>A0A7S2WRM8</accession>
<dbReference type="Gene3D" id="3.30.40.10">
    <property type="entry name" value="Zinc/RING finger domain, C3HC4 (zinc finger)"/>
    <property type="match status" value="1"/>
</dbReference>
<evidence type="ECO:0000256" key="2">
    <source>
        <dbReference type="SAM" id="Phobius"/>
    </source>
</evidence>
<sequence length="626" mass="68890">MEGGETRVLGQQPLEEDLAEVLVASAIVLALLLVYLIPVGARVMLTTASACTSWLPTAVWLGTLALSVDLSGHPLSFVHPTSREALLALGPKHLLVALSLFSKPEILNNRFGLWSSPHAFWIWVSTTVKGRELLNILGLRVAPLSLSKAIFLYLFPYLPIASRCLLLPGVLPKVIGVYLSLRQLVHAARFVFTASAVRQRNFGRLYPTLVATFTSLAIRDFINMLTNTSHAFSWYFLAWSLSPQVLMANMMDWDRSVRDEHVLDHLLVILLPLLLLAEPAAIGSVIFNPDPYLNEDARLVEERLHFAGRRRVLDHVEDALANANEEIAQAAAAQGVPGAEDLVRLRSRPPLHWPAALAMSDTERKALDLLIDQNQAPRSILCTISHEVMEEPAIIHGHSYNRKSIEGWLRTNDFEPVSRLRCHISQLQPDYNMRDVIEFYLREVRSTPVTMSGDEPPTGHTAELSSFTAALGDASGLAALPCAGPGSGPDSAVSPRPLPARHNTGREVQEAAHPLLNLPTHPSTSTAPRTWRSRVGQRKRKAPTTASPPVRPVMPFSGHGQPLPSSEEPADLRPAEAKVSPADQPASDLRLRTSQDGGRNPRLSGSQLRKRRRRRVHQTRTADGAE</sequence>
<name>A0A7S2WRM8_9STRA</name>
<keyword evidence="2" id="KW-0472">Membrane</keyword>
<feature type="region of interest" description="Disordered" evidence="1">
    <location>
        <begin position="481"/>
        <end position="626"/>
    </location>
</feature>
<feature type="compositionally biased region" description="Basic residues" evidence="1">
    <location>
        <begin position="531"/>
        <end position="542"/>
    </location>
</feature>
<dbReference type="InterPro" id="IPR003613">
    <property type="entry name" value="Ubox_domain"/>
</dbReference>
<dbReference type="SMART" id="SM00504">
    <property type="entry name" value="Ubox"/>
    <property type="match status" value="1"/>
</dbReference>
<feature type="domain" description="U-box" evidence="3">
    <location>
        <begin position="379"/>
        <end position="440"/>
    </location>
</feature>
<dbReference type="EMBL" id="HBHJ01024466">
    <property type="protein sequence ID" value="CAD9703618.1"/>
    <property type="molecule type" value="Transcribed_RNA"/>
</dbReference>